<reference evidence="1" key="1">
    <citation type="submission" date="2021-06" db="EMBL/GenBank/DDBJ databases">
        <title>Parelaphostrongylus tenuis whole genome reference sequence.</title>
        <authorList>
            <person name="Garwood T.J."/>
            <person name="Larsen P.A."/>
            <person name="Fountain-Jones N.M."/>
            <person name="Garbe J.R."/>
            <person name="Macchietto M.G."/>
            <person name="Kania S.A."/>
            <person name="Gerhold R.W."/>
            <person name="Richards J.E."/>
            <person name="Wolf T.M."/>
        </authorList>
    </citation>
    <scope>NUCLEOTIDE SEQUENCE</scope>
    <source>
        <strain evidence="1">MNPRO001-30</strain>
        <tissue evidence="1">Meninges</tissue>
    </source>
</reference>
<sequence length="67" mass="7877">MITSDDNDSIFIYSMQTRTRARNQPAVKGLSHVVTIDIEPRHGDRNQDGTLYKQRFMSRFLDGYQQR</sequence>
<gene>
    <name evidence="1" type="ORF">KIN20_020485</name>
</gene>
<dbReference type="AlphaFoldDB" id="A0AAD5QTR9"/>
<organism evidence="1 2">
    <name type="scientific">Parelaphostrongylus tenuis</name>
    <name type="common">Meningeal worm</name>
    <dbReference type="NCBI Taxonomy" id="148309"/>
    <lineage>
        <taxon>Eukaryota</taxon>
        <taxon>Metazoa</taxon>
        <taxon>Ecdysozoa</taxon>
        <taxon>Nematoda</taxon>
        <taxon>Chromadorea</taxon>
        <taxon>Rhabditida</taxon>
        <taxon>Rhabditina</taxon>
        <taxon>Rhabditomorpha</taxon>
        <taxon>Strongyloidea</taxon>
        <taxon>Metastrongylidae</taxon>
        <taxon>Parelaphostrongylus</taxon>
    </lineage>
</organism>
<accession>A0AAD5QTR9</accession>
<evidence type="ECO:0000313" key="1">
    <source>
        <dbReference type="EMBL" id="KAJ1361269.1"/>
    </source>
</evidence>
<protein>
    <submittedName>
        <fullName evidence="1">Uncharacterized protein</fullName>
    </submittedName>
</protein>
<name>A0AAD5QTR9_PARTN</name>
<evidence type="ECO:0000313" key="2">
    <source>
        <dbReference type="Proteomes" id="UP001196413"/>
    </source>
</evidence>
<dbReference type="EMBL" id="JAHQIW010004151">
    <property type="protein sequence ID" value="KAJ1361269.1"/>
    <property type="molecule type" value="Genomic_DNA"/>
</dbReference>
<comment type="caution">
    <text evidence="1">The sequence shown here is derived from an EMBL/GenBank/DDBJ whole genome shotgun (WGS) entry which is preliminary data.</text>
</comment>
<keyword evidence="2" id="KW-1185">Reference proteome</keyword>
<proteinExistence type="predicted"/>
<dbReference type="Proteomes" id="UP001196413">
    <property type="component" value="Unassembled WGS sequence"/>
</dbReference>